<dbReference type="EMBL" id="CAICTM010001212">
    <property type="protein sequence ID" value="CAB9521615.1"/>
    <property type="molecule type" value="Genomic_DNA"/>
</dbReference>
<keyword evidence="3" id="KW-1185">Reference proteome</keyword>
<feature type="compositionally biased region" description="Basic residues" evidence="1">
    <location>
        <begin position="115"/>
        <end position="124"/>
    </location>
</feature>
<gene>
    <name evidence="2" type="ORF">SEMRO_1214_G253060.1</name>
</gene>
<evidence type="ECO:0000256" key="1">
    <source>
        <dbReference type="SAM" id="MobiDB-lite"/>
    </source>
</evidence>
<evidence type="ECO:0000313" key="2">
    <source>
        <dbReference type="EMBL" id="CAB9521615.1"/>
    </source>
</evidence>
<dbReference type="Proteomes" id="UP001153069">
    <property type="component" value="Unassembled WGS sequence"/>
</dbReference>
<reference evidence="2" key="1">
    <citation type="submission" date="2020-06" db="EMBL/GenBank/DDBJ databases">
        <authorList>
            <consortium name="Plant Systems Biology data submission"/>
        </authorList>
    </citation>
    <scope>NUCLEOTIDE SEQUENCE</scope>
    <source>
        <strain evidence="2">D6</strain>
    </source>
</reference>
<feature type="compositionally biased region" description="Basic and acidic residues" evidence="1">
    <location>
        <begin position="232"/>
        <end position="241"/>
    </location>
</feature>
<feature type="compositionally biased region" description="Basic and acidic residues" evidence="1">
    <location>
        <begin position="125"/>
        <end position="134"/>
    </location>
</feature>
<name>A0A9N8EN85_9STRA</name>
<accession>A0A9N8EN85</accession>
<proteinExistence type="predicted"/>
<dbReference type="AlphaFoldDB" id="A0A9N8EN85"/>
<feature type="compositionally biased region" description="Basic and acidic residues" evidence="1">
    <location>
        <begin position="158"/>
        <end position="168"/>
    </location>
</feature>
<sequence length="271" mass="29939">MIKTATTSYAAPDAFLGGCGSQTTKAPRTKLRASWVHAKEGELSLESLALKPAKKPVDFMGGSCSKGLDAYSKPMEDSTEKTANSSVSGALDLSGTEFFNHSFTADEEDAEPVVRRKSWNKKKKQDTEAEEKPKSMAYALDDYLPGSEPAPIKRWTPPKKEEAEEKPKRISLYPEQGYLPGSEPAPIKRWTPPKNMYADDDEPAPKRNSLYHEDGFIGGCEPKAVKKWTPLPKDDDTEPKRTSKSSSWDQPTAFLGGCEPAPVRRWSRPGN</sequence>
<evidence type="ECO:0000313" key="3">
    <source>
        <dbReference type="Proteomes" id="UP001153069"/>
    </source>
</evidence>
<organism evidence="2 3">
    <name type="scientific">Seminavis robusta</name>
    <dbReference type="NCBI Taxonomy" id="568900"/>
    <lineage>
        <taxon>Eukaryota</taxon>
        <taxon>Sar</taxon>
        <taxon>Stramenopiles</taxon>
        <taxon>Ochrophyta</taxon>
        <taxon>Bacillariophyta</taxon>
        <taxon>Bacillariophyceae</taxon>
        <taxon>Bacillariophycidae</taxon>
        <taxon>Naviculales</taxon>
        <taxon>Naviculaceae</taxon>
        <taxon>Seminavis</taxon>
    </lineage>
</organism>
<feature type="region of interest" description="Disordered" evidence="1">
    <location>
        <begin position="103"/>
        <end position="271"/>
    </location>
</feature>
<protein>
    <submittedName>
        <fullName evidence="2">Uncharacterized protein</fullName>
    </submittedName>
</protein>
<comment type="caution">
    <text evidence="2">The sequence shown here is derived from an EMBL/GenBank/DDBJ whole genome shotgun (WGS) entry which is preliminary data.</text>
</comment>